<feature type="transmembrane region" description="Helical" evidence="3">
    <location>
        <begin position="65"/>
        <end position="86"/>
    </location>
</feature>
<evidence type="ECO:0000259" key="4">
    <source>
        <dbReference type="Pfam" id="PF03816"/>
    </source>
</evidence>
<gene>
    <name evidence="6" type="ORF">GCM10023217_18090</name>
</gene>
<sequence>MRAAEEAARGSGKATPVSTRARSTRQRTSSEEIHTRPRRAAATTKTGPRKPGPPRPRRTIHELLPFGRGLVALLTVVVLVVTGYGWSRISSLNSSVTLVGGLGLGGGADGAMDILLVGTDSRLDAKGNPLSDEELKWLRVGDEITTSTDTILLIRIPNDGTTATAVSIPRDSYVEVPGIGMSKINAAYGSTRETVRRTAVESGTDEKTAENEGIKAGRKALIDSVANLTGVTVDHYAEVGLLGFALLTDAVGGVEVCLKQAVREPLSGARFRAGRQTLNGPKALSFVRQRHDLPRGDLDRITRQQVYMASLAQRILSTQTLTNPAKLGELETAVARSVAIDDGWDILNLANSLKDLSGGDVKFTTIPVITDHGWSDDGTQSVVEVDPAQVKTFVDRQLGTAAQGESGGRAGITVDVVNAGTVDGLAANVAGLLTAKGYKEGEASSKPMNEFDSIIFANSTDNDGARQLARDLGGNIEIREDSSLPDDRVRAVLTNTYTGLGAIWNTGPQGDNAADGNSPAAPGSTAKAPTAIKADTDGPVCVN</sequence>
<dbReference type="Gene3D" id="3.40.630.190">
    <property type="entry name" value="LCP protein"/>
    <property type="match status" value="1"/>
</dbReference>
<accession>A0ABP8Z6Z6</accession>
<evidence type="ECO:0000256" key="1">
    <source>
        <dbReference type="ARBA" id="ARBA00006068"/>
    </source>
</evidence>
<name>A0ABP8Z6Z6_9ACTN</name>
<keyword evidence="3" id="KW-0812">Transmembrane</keyword>
<dbReference type="Pfam" id="PF03816">
    <property type="entry name" value="LytR_cpsA_psr"/>
    <property type="match status" value="1"/>
</dbReference>
<evidence type="ECO:0000256" key="2">
    <source>
        <dbReference type="SAM" id="MobiDB-lite"/>
    </source>
</evidence>
<proteinExistence type="inferred from homology"/>
<dbReference type="Proteomes" id="UP001500822">
    <property type="component" value="Unassembled WGS sequence"/>
</dbReference>
<feature type="domain" description="LytR/CpsA/Psr regulator C-terminal" evidence="5">
    <location>
        <begin position="412"/>
        <end position="497"/>
    </location>
</feature>
<dbReference type="EMBL" id="BAABIE010000007">
    <property type="protein sequence ID" value="GAA4748350.1"/>
    <property type="molecule type" value="Genomic_DNA"/>
</dbReference>
<dbReference type="Pfam" id="PF13399">
    <property type="entry name" value="LytR_C"/>
    <property type="match status" value="1"/>
</dbReference>
<organism evidence="6 7">
    <name type="scientific">Gordonia alkaliphila</name>
    <dbReference type="NCBI Taxonomy" id="1053547"/>
    <lineage>
        <taxon>Bacteria</taxon>
        <taxon>Bacillati</taxon>
        <taxon>Actinomycetota</taxon>
        <taxon>Actinomycetes</taxon>
        <taxon>Mycobacteriales</taxon>
        <taxon>Gordoniaceae</taxon>
        <taxon>Gordonia</taxon>
    </lineage>
</organism>
<feature type="region of interest" description="Disordered" evidence="2">
    <location>
        <begin position="1"/>
        <end position="58"/>
    </location>
</feature>
<evidence type="ECO:0000259" key="5">
    <source>
        <dbReference type="Pfam" id="PF13399"/>
    </source>
</evidence>
<reference evidence="7" key="1">
    <citation type="journal article" date="2019" name="Int. J. Syst. Evol. Microbiol.">
        <title>The Global Catalogue of Microorganisms (GCM) 10K type strain sequencing project: providing services to taxonomists for standard genome sequencing and annotation.</title>
        <authorList>
            <consortium name="The Broad Institute Genomics Platform"/>
            <consortium name="The Broad Institute Genome Sequencing Center for Infectious Disease"/>
            <person name="Wu L."/>
            <person name="Ma J."/>
        </authorList>
    </citation>
    <scope>NUCLEOTIDE SEQUENCE [LARGE SCALE GENOMIC DNA]</scope>
    <source>
        <strain evidence="7">JCM 18077</strain>
    </source>
</reference>
<comment type="caution">
    <text evidence="6">The sequence shown here is derived from an EMBL/GenBank/DDBJ whole genome shotgun (WGS) entry which is preliminary data.</text>
</comment>
<keyword evidence="3" id="KW-0472">Membrane</keyword>
<dbReference type="PANTHER" id="PTHR33392">
    <property type="entry name" value="POLYISOPRENYL-TEICHOIC ACID--PEPTIDOGLYCAN TEICHOIC ACID TRANSFERASE TAGU"/>
    <property type="match status" value="1"/>
</dbReference>
<keyword evidence="3" id="KW-1133">Transmembrane helix</keyword>
<feature type="domain" description="Cell envelope-related transcriptional attenuator" evidence="4">
    <location>
        <begin position="148"/>
        <end position="316"/>
    </location>
</feature>
<evidence type="ECO:0000313" key="6">
    <source>
        <dbReference type="EMBL" id="GAA4748350.1"/>
    </source>
</evidence>
<comment type="similarity">
    <text evidence="1">Belongs to the LytR/CpsA/Psr (LCP) family.</text>
</comment>
<dbReference type="InterPro" id="IPR004474">
    <property type="entry name" value="LytR_CpsA_psr"/>
</dbReference>
<keyword evidence="7" id="KW-1185">Reference proteome</keyword>
<dbReference type="InterPro" id="IPR050922">
    <property type="entry name" value="LytR/CpsA/Psr_CW_biosynth"/>
</dbReference>
<dbReference type="Gene3D" id="3.30.70.2390">
    <property type="match status" value="1"/>
</dbReference>
<evidence type="ECO:0000313" key="7">
    <source>
        <dbReference type="Proteomes" id="UP001500822"/>
    </source>
</evidence>
<dbReference type="InterPro" id="IPR027381">
    <property type="entry name" value="LytR/CpsA/Psr_C"/>
</dbReference>
<dbReference type="NCBIfam" id="TIGR00350">
    <property type="entry name" value="lytR_cpsA_psr"/>
    <property type="match status" value="1"/>
</dbReference>
<protein>
    <submittedName>
        <fullName evidence="6">LCP family protein</fullName>
    </submittedName>
</protein>
<dbReference type="PANTHER" id="PTHR33392:SF6">
    <property type="entry name" value="POLYISOPRENYL-TEICHOIC ACID--PEPTIDOGLYCAN TEICHOIC ACID TRANSFERASE TAGU"/>
    <property type="match status" value="1"/>
</dbReference>
<evidence type="ECO:0000256" key="3">
    <source>
        <dbReference type="SAM" id="Phobius"/>
    </source>
</evidence>
<feature type="region of interest" description="Disordered" evidence="2">
    <location>
        <begin position="508"/>
        <end position="543"/>
    </location>
</feature>